<dbReference type="PANTHER" id="PTHR30469:SF15">
    <property type="entry name" value="HLYD FAMILY OF SECRETION PROTEINS"/>
    <property type="match status" value="1"/>
</dbReference>
<dbReference type="EMBL" id="JACIBY010000001">
    <property type="protein sequence ID" value="MBB3836724.1"/>
    <property type="molecule type" value="Genomic_DNA"/>
</dbReference>
<evidence type="ECO:0000313" key="7">
    <source>
        <dbReference type="Proteomes" id="UP000541352"/>
    </source>
</evidence>
<organism evidence="6 7">
    <name type="scientific">Runella defluvii</name>
    <dbReference type="NCBI Taxonomy" id="370973"/>
    <lineage>
        <taxon>Bacteria</taxon>
        <taxon>Pseudomonadati</taxon>
        <taxon>Bacteroidota</taxon>
        <taxon>Cytophagia</taxon>
        <taxon>Cytophagales</taxon>
        <taxon>Spirosomataceae</taxon>
        <taxon>Runella</taxon>
    </lineage>
</organism>
<dbReference type="InterPro" id="IPR006143">
    <property type="entry name" value="RND_pump_MFP"/>
</dbReference>
<feature type="domain" description="YknX-like C-terminal permuted SH3-like" evidence="4">
    <location>
        <begin position="283"/>
        <end position="349"/>
    </location>
</feature>
<dbReference type="Gene3D" id="2.40.30.170">
    <property type="match status" value="1"/>
</dbReference>
<keyword evidence="2" id="KW-0175">Coiled coil</keyword>
<evidence type="ECO:0000256" key="2">
    <source>
        <dbReference type="SAM" id="Coils"/>
    </source>
</evidence>
<feature type="domain" description="YknX-like beta-barrel" evidence="5">
    <location>
        <begin position="203"/>
        <end position="272"/>
    </location>
</feature>
<evidence type="ECO:0000259" key="5">
    <source>
        <dbReference type="Pfam" id="PF25990"/>
    </source>
</evidence>
<sequence length="352" mass="37968">MKKSSFIVALVLVVAASLIAFRLTANKKKIDAQKALPTTNNNTPIPVTVSQVAEGEVSQQLIKTGNLVPFKEAAITAMTAGRVTNVNFDLGSQVSQGAVLVQLDNKLKELSLESTQLTINKLKKDVDRYTTLLAGNATTEIQVNEVKFNYENALNQAEQIKKQIADAAVKAPISGRIVKKDIEPGEFVGAGTVVGTILDVARLKVDVQVNESDVYQLKVGQVVKVTTDIFPDKVLTGKVSYIAPQGSNEHNYPVEITIASPAGLKAGTFVNVDFSQKSNQRALLIPRLALVESLKNPYVYVVNNNVAHQRIIKVGRELGDNIEVLSGLETGDVVVVTGQLNLSEGRNVQITK</sequence>
<dbReference type="NCBIfam" id="TIGR01730">
    <property type="entry name" value="RND_mfp"/>
    <property type="match status" value="1"/>
</dbReference>
<protein>
    <submittedName>
        <fullName evidence="6">RND family efflux transporter MFP subunit</fullName>
    </submittedName>
</protein>
<dbReference type="AlphaFoldDB" id="A0A7W5ZH01"/>
<dbReference type="GO" id="GO:1990281">
    <property type="term" value="C:efflux pump complex"/>
    <property type="evidence" value="ECO:0007669"/>
    <property type="project" value="TreeGrafter"/>
</dbReference>
<dbReference type="Pfam" id="PF25973">
    <property type="entry name" value="BSH_CzcB"/>
    <property type="match status" value="1"/>
</dbReference>
<evidence type="ECO:0000313" key="6">
    <source>
        <dbReference type="EMBL" id="MBB3836724.1"/>
    </source>
</evidence>
<dbReference type="GO" id="GO:0015562">
    <property type="term" value="F:efflux transmembrane transporter activity"/>
    <property type="evidence" value="ECO:0007669"/>
    <property type="project" value="TreeGrafter"/>
</dbReference>
<reference evidence="6 7" key="1">
    <citation type="submission" date="2020-08" db="EMBL/GenBank/DDBJ databases">
        <title>Genomic Encyclopedia of Type Strains, Phase IV (KMG-IV): sequencing the most valuable type-strain genomes for metagenomic binning, comparative biology and taxonomic classification.</title>
        <authorList>
            <person name="Goeker M."/>
        </authorList>
    </citation>
    <scope>NUCLEOTIDE SEQUENCE [LARGE SCALE GENOMIC DNA]</scope>
    <source>
        <strain evidence="6 7">DSM 17976</strain>
    </source>
</reference>
<dbReference type="SUPFAM" id="SSF111369">
    <property type="entry name" value="HlyD-like secretion proteins"/>
    <property type="match status" value="1"/>
</dbReference>
<accession>A0A7W5ZH01</accession>
<proteinExistence type="inferred from homology"/>
<dbReference type="Proteomes" id="UP000541352">
    <property type="component" value="Unassembled WGS sequence"/>
</dbReference>
<evidence type="ECO:0000259" key="4">
    <source>
        <dbReference type="Pfam" id="PF25989"/>
    </source>
</evidence>
<feature type="domain" description="CzcB-like barrel-sandwich hybrid" evidence="3">
    <location>
        <begin position="72"/>
        <end position="197"/>
    </location>
</feature>
<name>A0A7W5ZH01_9BACT</name>
<keyword evidence="7" id="KW-1185">Reference proteome</keyword>
<dbReference type="InterPro" id="IPR058647">
    <property type="entry name" value="BSH_CzcB-like"/>
</dbReference>
<dbReference type="InterPro" id="IPR058637">
    <property type="entry name" value="YknX-like_C"/>
</dbReference>
<feature type="coiled-coil region" evidence="2">
    <location>
        <begin position="100"/>
        <end position="170"/>
    </location>
</feature>
<comment type="caution">
    <text evidence="6">The sequence shown here is derived from an EMBL/GenBank/DDBJ whole genome shotgun (WGS) entry which is preliminary data.</text>
</comment>
<evidence type="ECO:0000259" key="3">
    <source>
        <dbReference type="Pfam" id="PF25973"/>
    </source>
</evidence>
<dbReference type="Pfam" id="PF25990">
    <property type="entry name" value="Beta-barrel_YknX"/>
    <property type="match status" value="1"/>
</dbReference>
<dbReference type="InterPro" id="IPR058636">
    <property type="entry name" value="Beta-barrel_YknX"/>
</dbReference>
<gene>
    <name evidence="6" type="ORF">FHS57_000706</name>
</gene>
<evidence type="ECO:0000256" key="1">
    <source>
        <dbReference type="ARBA" id="ARBA00009477"/>
    </source>
</evidence>
<dbReference type="RefSeq" id="WP_183971497.1">
    <property type="nucleotide sequence ID" value="NZ_JACIBY010000001.1"/>
</dbReference>
<dbReference type="Pfam" id="PF25989">
    <property type="entry name" value="YknX_C"/>
    <property type="match status" value="1"/>
</dbReference>
<dbReference type="Gene3D" id="2.40.420.20">
    <property type="match status" value="1"/>
</dbReference>
<dbReference type="Gene3D" id="2.40.50.100">
    <property type="match status" value="1"/>
</dbReference>
<dbReference type="PANTHER" id="PTHR30469">
    <property type="entry name" value="MULTIDRUG RESISTANCE PROTEIN MDTA"/>
    <property type="match status" value="1"/>
</dbReference>
<comment type="similarity">
    <text evidence="1">Belongs to the membrane fusion protein (MFP) (TC 8.A.1) family.</text>
</comment>